<evidence type="ECO:0000256" key="6">
    <source>
        <dbReference type="ARBA" id="ARBA00022679"/>
    </source>
</evidence>
<dbReference type="OrthoDB" id="73890at2759"/>
<evidence type="ECO:0000313" key="12">
    <source>
        <dbReference type="Proteomes" id="UP000243308"/>
    </source>
</evidence>
<evidence type="ECO:0000256" key="4">
    <source>
        <dbReference type="ARBA" id="ARBA00022490"/>
    </source>
</evidence>
<evidence type="ECO:0000256" key="7">
    <source>
        <dbReference type="ARBA" id="ARBA00022691"/>
    </source>
</evidence>
<accession>A0A086TL88</accession>
<dbReference type="PANTHER" id="PTHR11579">
    <property type="entry name" value="PROTEIN-L-ISOASPARTATE O-METHYLTRANSFERASE"/>
    <property type="match status" value="1"/>
</dbReference>
<dbReference type="SUPFAM" id="SSF53335">
    <property type="entry name" value="S-adenosyl-L-methionine-dependent methyltransferases"/>
    <property type="match status" value="1"/>
</dbReference>
<proteinExistence type="inferred from homology"/>
<name>A0A086TL88_9FUNG</name>
<dbReference type="Gene3D" id="3.40.50.150">
    <property type="entry name" value="Vaccinia Virus protein VP39"/>
    <property type="match status" value="1"/>
</dbReference>
<dbReference type="CDD" id="cd02440">
    <property type="entry name" value="AdoMet_MTases"/>
    <property type="match status" value="1"/>
</dbReference>
<dbReference type="NCBIfam" id="TIGR00080">
    <property type="entry name" value="pimt"/>
    <property type="match status" value="1"/>
</dbReference>
<keyword evidence="6 10" id="KW-0808">Transferase</keyword>
<dbReference type="InterPro" id="IPR029063">
    <property type="entry name" value="SAM-dependent_MTases_sf"/>
</dbReference>
<evidence type="ECO:0000256" key="1">
    <source>
        <dbReference type="ARBA" id="ARBA00004514"/>
    </source>
</evidence>
<dbReference type="InterPro" id="IPR000682">
    <property type="entry name" value="PCMT"/>
</dbReference>
<comment type="function">
    <text evidence="9">Initiates the repair of damaged proteins by catalyzing methyl esterification of L-isoaspartyl and D-aspartyl residues produced by spontaneous isomerization and racemization of L-aspartyl and L-asparaginyl residues in aging peptides and proteins.</text>
</comment>
<comment type="subunit">
    <text evidence="3">Monomer.</text>
</comment>
<dbReference type="GO" id="GO:0032259">
    <property type="term" value="P:methylation"/>
    <property type="evidence" value="ECO:0007669"/>
    <property type="project" value="UniProtKB-KW"/>
</dbReference>
<evidence type="ECO:0000256" key="2">
    <source>
        <dbReference type="ARBA" id="ARBA00005369"/>
    </source>
</evidence>
<dbReference type="FunFam" id="3.40.50.150:FF:000235">
    <property type="entry name" value="Protein-L-isoaspartate O-methyltransferase"/>
    <property type="match status" value="1"/>
</dbReference>
<dbReference type="Pfam" id="PF01135">
    <property type="entry name" value="PCMT"/>
    <property type="match status" value="1"/>
</dbReference>
<protein>
    <recommendedName>
        <fullName evidence="10">Protein-L-isoaspartate O-methyltransferase</fullName>
        <ecNumber evidence="10">2.1.1.77</ecNumber>
    </recommendedName>
</protein>
<dbReference type="PANTHER" id="PTHR11579:SF0">
    <property type="entry name" value="PROTEIN-L-ISOASPARTATE(D-ASPARTATE) O-METHYLTRANSFERASE"/>
    <property type="match status" value="1"/>
</dbReference>
<evidence type="ECO:0000256" key="3">
    <source>
        <dbReference type="ARBA" id="ARBA00011245"/>
    </source>
</evidence>
<keyword evidence="5 10" id="KW-0489">Methyltransferase</keyword>
<comment type="subcellular location">
    <subcellularLocation>
        <location evidence="1">Cytoplasm</location>
        <location evidence="1">Cytosol</location>
    </subcellularLocation>
</comment>
<sequence>MAWRCSGSSNKELVSLLAQAKLITQPTVENAMLIVDRGKYSRFQPYEDAPQTIGYGATISAPHMHASALEALSPYLFPGAKVLDIGSGSGYLTVCMAEMVGPKGHVVGVDHIPELVELAKKNTAKDHAEFLETGRVAFHAADGRVGFSDEAPYDCIHVGAAAASMHKELVGQLKAPGRMFIPVGRGEQAIYVVDKDKDGHVTQKKVMNVLYVPLTDASAQRGFLA</sequence>
<dbReference type="EC" id="2.1.1.77" evidence="10"/>
<dbReference type="Proteomes" id="UP000243308">
    <property type="component" value="Unassembled WGS sequence"/>
</dbReference>
<evidence type="ECO:0000256" key="5">
    <source>
        <dbReference type="ARBA" id="ARBA00022603"/>
    </source>
</evidence>
<organism evidence="11 12">
    <name type="scientific">Podila verticillata NRRL 6337</name>
    <dbReference type="NCBI Taxonomy" id="1069443"/>
    <lineage>
        <taxon>Eukaryota</taxon>
        <taxon>Fungi</taxon>
        <taxon>Fungi incertae sedis</taxon>
        <taxon>Mucoromycota</taxon>
        <taxon>Mortierellomycotina</taxon>
        <taxon>Mortierellomycetes</taxon>
        <taxon>Mortierellales</taxon>
        <taxon>Mortierellaceae</taxon>
        <taxon>Podila</taxon>
    </lineage>
</organism>
<keyword evidence="7 10" id="KW-0949">S-adenosyl-L-methionine</keyword>
<evidence type="ECO:0000313" key="11">
    <source>
        <dbReference type="EMBL" id="KFH62715.1"/>
    </source>
</evidence>
<dbReference type="PROSITE" id="PS01279">
    <property type="entry name" value="PCMT"/>
    <property type="match status" value="1"/>
</dbReference>
<evidence type="ECO:0000256" key="10">
    <source>
        <dbReference type="RuleBase" id="RU003802"/>
    </source>
</evidence>
<comment type="catalytic activity">
    <reaction evidence="8">
        <text>[protein]-L-isoaspartate + S-adenosyl-L-methionine = [protein]-L-isoaspartate alpha-methyl ester + S-adenosyl-L-homocysteine</text>
        <dbReference type="Rhea" id="RHEA:12705"/>
        <dbReference type="Rhea" id="RHEA-COMP:12143"/>
        <dbReference type="Rhea" id="RHEA-COMP:12144"/>
        <dbReference type="ChEBI" id="CHEBI:57856"/>
        <dbReference type="ChEBI" id="CHEBI:59789"/>
        <dbReference type="ChEBI" id="CHEBI:90596"/>
        <dbReference type="ChEBI" id="CHEBI:90598"/>
        <dbReference type="EC" id="2.1.1.77"/>
    </reaction>
    <physiologicalReaction direction="left-to-right" evidence="8">
        <dbReference type="Rhea" id="RHEA:12706"/>
    </physiologicalReaction>
</comment>
<keyword evidence="12" id="KW-1185">Reference proteome</keyword>
<dbReference type="GO" id="GO:0006950">
    <property type="term" value="P:response to stress"/>
    <property type="evidence" value="ECO:0007669"/>
    <property type="project" value="UniProtKB-ARBA"/>
</dbReference>
<comment type="similarity">
    <text evidence="2 10">Belongs to the methyltransferase superfamily. L-isoaspartyl/D-aspartyl protein methyltransferase family.</text>
</comment>
<dbReference type="EMBL" id="KN042430">
    <property type="protein sequence ID" value="KFH62715.1"/>
    <property type="molecule type" value="Genomic_DNA"/>
</dbReference>
<evidence type="ECO:0000256" key="9">
    <source>
        <dbReference type="ARBA" id="ARBA00054057"/>
    </source>
</evidence>
<reference evidence="11 12" key="1">
    <citation type="submission" date="2011-02" db="EMBL/GenBank/DDBJ databases">
        <title>The Genome Sequence of Mortierella verticillata NRRL 6337.</title>
        <authorList>
            <consortium name="The Broad Institute Genome Sequencing Platform"/>
            <person name="Russ C."/>
            <person name="Cuomo C."/>
            <person name="Burger G."/>
            <person name="Gray M.W."/>
            <person name="Holland P.W.H."/>
            <person name="King N."/>
            <person name="Lang F.B.F."/>
            <person name="Roger A.J."/>
            <person name="Ruiz-Trillo I."/>
            <person name="Young S.K."/>
            <person name="Zeng Q."/>
            <person name="Gargeya S."/>
            <person name="Alvarado L."/>
            <person name="Berlin A."/>
            <person name="Chapman S.B."/>
            <person name="Chen Z."/>
            <person name="Freedman E."/>
            <person name="Gellesch M."/>
            <person name="Goldberg J."/>
            <person name="Griggs A."/>
            <person name="Gujja S."/>
            <person name="Heilman E."/>
            <person name="Heiman D."/>
            <person name="Howarth C."/>
            <person name="Mehta T."/>
            <person name="Neiman D."/>
            <person name="Pearson M."/>
            <person name="Roberts A."/>
            <person name="Saif S."/>
            <person name="Shea T."/>
            <person name="Shenoy N."/>
            <person name="Sisk P."/>
            <person name="Stolte C."/>
            <person name="Sykes S."/>
            <person name="White J."/>
            <person name="Yandava C."/>
            <person name="Haas B."/>
            <person name="Nusbaum C."/>
            <person name="Birren B."/>
        </authorList>
    </citation>
    <scope>NUCLEOTIDE SEQUENCE [LARGE SCALE GENOMIC DNA]</scope>
    <source>
        <strain evidence="11 12">NRRL 6337</strain>
    </source>
</reference>
<dbReference type="GO" id="GO:0004719">
    <property type="term" value="F:protein-L-isoaspartate (D-aspartate) O-methyltransferase activity"/>
    <property type="evidence" value="ECO:0007669"/>
    <property type="project" value="UniProtKB-UniRule"/>
</dbReference>
<dbReference type="GO" id="GO:0005829">
    <property type="term" value="C:cytosol"/>
    <property type="evidence" value="ECO:0007669"/>
    <property type="project" value="UniProtKB-SubCell"/>
</dbReference>
<evidence type="ECO:0000256" key="8">
    <source>
        <dbReference type="ARBA" id="ARBA00035815"/>
    </source>
</evidence>
<dbReference type="AlphaFoldDB" id="A0A086TL88"/>
<keyword evidence="4" id="KW-0963">Cytoplasm</keyword>
<gene>
    <name evidence="11" type="ORF">MVEG_11242</name>
</gene>